<evidence type="ECO:0000313" key="4">
    <source>
        <dbReference type="Proteomes" id="UP000262142"/>
    </source>
</evidence>
<evidence type="ECO:0000259" key="1">
    <source>
        <dbReference type="Pfam" id="PF18174"/>
    </source>
</evidence>
<proteinExistence type="predicted"/>
<dbReference type="OrthoDB" id="653949at2"/>
<dbReference type="EMBL" id="UNSC01000003">
    <property type="protein sequence ID" value="SZD72383.1"/>
    <property type="molecule type" value="Genomic_DNA"/>
</dbReference>
<evidence type="ECO:0000259" key="2">
    <source>
        <dbReference type="Pfam" id="PF18175"/>
    </source>
</evidence>
<evidence type="ECO:0008006" key="5">
    <source>
        <dbReference type="Google" id="ProtNLM"/>
    </source>
</evidence>
<reference evidence="3 4" key="1">
    <citation type="submission" date="2018-09" db="EMBL/GenBank/DDBJ databases">
        <authorList>
            <consortium name="Pathogen Informatics"/>
        </authorList>
    </citation>
    <scope>NUCLEOTIDE SEQUENCE [LARGE SCALE GENOMIC DNA]</scope>
    <source>
        <strain evidence="3 4">OH-22767</strain>
    </source>
</reference>
<dbReference type="Pfam" id="PF18174">
    <property type="entry name" value="HU-CCDC81_bac_1"/>
    <property type="match status" value="1"/>
</dbReference>
<dbReference type="InterPro" id="IPR041268">
    <property type="entry name" value="HU-CCDC81_bac_2"/>
</dbReference>
<dbReference type="GO" id="GO:0042834">
    <property type="term" value="F:peptidoglycan binding"/>
    <property type="evidence" value="ECO:0007669"/>
    <property type="project" value="InterPro"/>
</dbReference>
<gene>
    <name evidence="3" type="ORF">SAMEA104719789_00828</name>
</gene>
<dbReference type="SUPFAM" id="SSF110997">
    <property type="entry name" value="Sporulation related repeat"/>
    <property type="match status" value="1"/>
</dbReference>
<protein>
    <recommendedName>
        <fullName evidence="5">Sporulation related domain</fullName>
    </recommendedName>
</protein>
<dbReference type="Pfam" id="PF18175">
    <property type="entry name" value="HU-CCDC81_bac_2"/>
    <property type="match status" value="1"/>
</dbReference>
<accession>A0A383U044</accession>
<sequence length="313" mass="35845">MEISKILKDLLFEHECVIIPEFGGFITRNESAQFDRVNYTFTPPRKVISFNPMLKHDDGLIISAIAQKNELDYSEAKKILSTWVEDIKIKLQQNQSFHFSSLGQLRAERGILEFTPHHRLNLNKECYGLASFEMQRLIKAPVETPQKVSVYKEWQSYAAAIVFALGIGATGFYANQSVFNSQLSSFFPISVSSAQQDMPAASTKNKVIENYEISKGLENSTENQANVIDKEKEETPSIEIKPYQVIGGSYKKYHQAMEREAYMRTHGYPEAVIIGNVNNFTMVAYQTFDNREDALKLKREIERKGKDVFLREE</sequence>
<dbReference type="AlphaFoldDB" id="A0A383U044"/>
<evidence type="ECO:0000313" key="3">
    <source>
        <dbReference type="EMBL" id="SZD72383.1"/>
    </source>
</evidence>
<dbReference type="InterPro" id="IPR040495">
    <property type="entry name" value="HU-CCDC81_bac_1"/>
</dbReference>
<feature type="domain" description="CCDC81-like prokaryotic HU" evidence="2">
    <location>
        <begin position="59"/>
        <end position="127"/>
    </location>
</feature>
<feature type="domain" description="CCDC81-like prokaryotic HU" evidence="1">
    <location>
        <begin position="2"/>
        <end position="58"/>
    </location>
</feature>
<dbReference type="RefSeq" id="WP_119059210.1">
    <property type="nucleotide sequence ID" value="NZ_UNSC01000003.1"/>
</dbReference>
<dbReference type="InterPro" id="IPR036680">
    <property type="entry name" value="SPOR-like_sf"/>
</dbReference>
<dbReference type="Proteomes" id="UP000262142">
    <property type="component" value="Unassembled WGS sequence"/>
</dbReference>
<name>A0A383U044_9FLAO</name>
<keyword evidence="4" id="KW-1185">Reference proteome</keyword>
<organism evidence="3 4">
    <name type="scientific">Candidatus Ornithobacterium hominis</name>
    <dbReference type="NCBI Taxonomy" id="2497989"/>
    <lineage>
        <taxon>Bacteria</taxon>
        <taxon>Pseudomonadati</taxon>
        <taxon>Bacteroidota</taxon>
        <taxon>Flavobacteriia</taxon>
        <taxon>Flavobacteriales</taxon>
        <taxon>Weeksellaceae</taxon>
        <taxon>Ornithobacterium</taxon>
    </lineage>
</organism>